<evidence type="ECO:0000313" key="2">
    <source>
        <dbReference type="EMBL" id="GBO45814.1"/>
    </source>
</evidence>
<gene>
    <name evidence="3" type="ORF">AVEN_148638_1</name>
    <name evidence="2" type="ORF">AVEN_95836_1</name>
</gene>
<keyword evidence="4" id="KW-1185">Reference proteome</keyword>
<proteinExistence type="predicted"/>
<sequence length="110" mass="12442">MLADAMNQQLAPLEACKYTCDSSLKCFSLRNNRGQWERRKHTVIHQSSLVSSHRTSGDLWKSLGWTFATAPRHLSSAIPRSNRSSMGNPGEKWSSVERKVKAGNSHRFQI</sequence>
<name>A0A4Y2XA32_ARAVE</name>
<dbReference type="AlphaFoldDB" id="A0A4Y2XA32"/>
<protein>
    <submittedName>
        <fullName evidence="2">Uncharacterized protein</fullName>
    </submittedName>
</protein>
<evidence type="ECO:0000313" key="3">
    <source>
        <dbReference type="EMBL" id="GBO45822.1"/>
    </source>
</evidence>
<feature type="compositionally biased region" description="Polar residues" evidence="1">
    <location>
        <begin position="78"/>
        <end position="87"/>
    </location>
</feature>
<evidence type="ECO:0000313" key="4">
    <source>
        <dbReference type="Proteomes" id="UP000499080"/>
    </source>
</evidence>
<accession>A0A4Y2XA32</accession>
<evidence type="ECO:0000256" key="1">
    <source>
        <dbReference type="SAM" id="MobiDB-lite"/>
    </source>
</evidence>
<comment type="caution">
    <text evidence="2">The sequence shown here is derived from an EMBL/GenBank/DDBJ whole genome shotgun (WGS) entry which is preliminary data.</text>
</comment>
<reference evidence="2 4" key="1">
    <citation type="journal article" date="2019" name="Sci. Rep.">
        <title>Orb-weaving spider Araneus ventricosus genome elucidates the spidroin gene catalogue.</title>
        <authorList>
            <person name="Kono N."/>
            <person name="Nakamura H."/>
            <person name="Ohtoshi R."/>
            <person name="Moran D.A.P."/>
            <person name="Shinohara A."/>
            <person name="Yoshida Y."/>
            <person name="Fujiwara M."/>
            <person name="Mori M."/>
            <person name="Tomita M."/>
            <person name="Arakawa K."/>
        </authorList>
    </citation>
    <scope>NUCLEOTIDE SEQUENCE [LARGE SCALE GENOMIC DNA]</scope>
</reference>
<feature type="region of interest" description="Disordered" evidence="1">
    <location>
        <begin position="77"/>
        <end position="110"/>
    </location>
</feature>
<dbReference type="EMBL" id="BGPR01073127">
    <property type="protein sequence ID" value="GBO45822.1"/>
    <property type="molecule type" value="Genomic_DNA"/>
</dbReference>
<dbReference type="EMBL" id="BGPR01073118">
    <property type="protein sequence ID" value="GBO45814.1"/>
    <property type="molecule type" value="Genomic_DNA"/>
</dbReference>
<organism evidence="2 4">
    <name type="scientific">Araneus ventricosus</name>
    <name type="common">Orbweaver spider</name>
    <name type="synonym">Epeira ventricosa</name>
    <dbReference type="NCBI Taxonomy" id="182803"/>
    <lineage>
        <taxon>Eukaryota</taxon>
        <taxon>Metazoa</taxon>
        <taxon>Ecdysozoa</taxon>
        <taxon>Arthropoda</taxon>
        <taxon>Chelicerata</taxon>
        <taxon>Arachnida</taxon>
        <taxon>Araneae</taxon>
        <taxon>Araneomorphae</taxon>
        <taxon>Entelegynae</taxon>
        <taxon>Araneoidea</taxon>
        <taxon>Araneidae</taxon>
        <taxon>Araneus</taxon>
    </lineage>
</organism>
<dbReference type="Proteomes" id="UP000499080">
    <property type="component" value="Unassembled WGS sequence"/>
</dbReference>